<keyword evidence="8" id="KW-1185">Reference proteome</keyword>
<evidence type="ECO:0000256" key="3">
    <source>
        <dbReference type="ARBA" id="ARBA00022898"/>
    </source>
</evidence>
<dbReference type="InterPro" id="IPR015421">
    <property type="entry name" value="PyrdxlP-dep_Trfase_major"/>
</dbReference>
<dbReference type="Pfam" id="PF00155">
    <property type="entry name" value="Aminotran_1_2"/>
    <property type="match status" value="1"/>
</dbReference>
<comment type="similarity">
    <text evidence="5">Belongs to the class-II pyridoxal-phosphate-dependent aminotransferase family. MalY/PatB cystathionine beta-lyase subfamily.</text>
</comment>
<accession>A0A2S5R9V1</accession>
<dbReference type="GO" id="GO:0047804">
    <property type="term" value="F:cysteine-S-conjugate beta-lyase activity"/>
    <property type="evidence" value="ECO:0007669"/>
    <property type="project" value="UniProtKB-EC"/>
</dbReference>
<dbReference type="InterPro" id="IPR015422">
    <property type="entry name" value="PyrdxlP-dep_Trfase_small"/>
</dbReference>
<feature type="domain" description="Aminotransferase class I/classII large" evidence="6">
    <location>
        <begin position="35"/>
        <end position="386"/>
    </location>
</feature>
<dbReference type="EC" id="4.4.1.13" evidence="2"/>
<dbReference type="Gene3D" id="3.90.1150.10">
    <property type="entry name" value="Aspartate Aminotransferase, domain 1"/>
    <property type="match status" value="1"/>
</dbReference>
<evidence type="ECO:0000256" key="1">
    <source>
        <dbReference type="ARBA" id="ARBA00001933"/>
    </source>
</evidence>
<name>A0A2S5R9V1_9MOLU</name>
<dbReference type="SUPFAM" id="SSF53383">
    <property type="entry name" value="PLP-dependent transferases"/>
    <property type="match status" value="1"/>
</dbReference>
<dbReference type="Gene3D" id="3.40.640.10">
    <property type="entry name" value="Type I PLP-dependent aspartate aminotransferase-like (Major domain)"/>
    <property type="match status" value="1"/>
</dbReference>
<dbReference type="InterPro" id="IPR015424">
    <property type="entry name" value="PyrdxlP-dep_Trfase"/>
</dbReference>
<dbReference type="AlphaFoldDB" id="A0A2S5R9V1"/>
<evidence type="ECO:0000313" key="7">
    <source>
        <dbReference type="EMBL" id="PPE04109.1"/>
    </source>
</evidence>
<sequence>MKNIFDKKINRQENKEMKWSPDYLAKEFKLDTSQEIFNLGIGDLDFETPKPIVDALKKRASQKTYSYSYIQDEAIEAIVFWYQKVHHLALNPKLVQIVDGVLDSMIQIIKTYTKHGESVLIQTPVYKPFQEMVEDTKRKIITNKLIYQDGEYHVDFKDFEQQIIANNVKLFIWCNPHNPGGKIWKDAEINKMLKICKKHHVFILADEIHGDLAFNIPHNSILRFSKQFQDFAIVSSADKSFNIAGLNGSYIIFANQEVLAKIMTRYKQNRSVLATTFFQPALITGFTNPEVYAWYLELKTYLYDNFILVKKELGELDCLEIMNLDASHLVWIKINTHYDWTELEKTFLKNGVIVVFSKEFADAEPGWFRLNFGLPRPELIKAMKKIKAIFEL</sequence>
<dbReference type="PANTHER" id="PTHR43525:SF1">
    <property type="entry name" value="PROTEIN MALY"/>
    <property type="match status" value="1"/>
</dbReference>
<dbReference type="EMBL" id="PHNE01000006">
    <property type="protein sequence ID" value="PPE04109.1"/>
    <property type="molecule type" value="Genomic_DNA"/>
</dbReference>
<dbReference type="GO" id="GO:0030170">
    <property type="term" value="F:pyridoxal phosphate binding"/>
    <property type="evidence" value="ECO:0007669"/>
    <property type="project" value="InterPro"/>
</dbReference>
<keyword evidence="3" id="KW-0663">Pyridoxal phosphate</keyword>
<evidence type="ECO:0000256" key="5">
    <source>
        <dbReference type="ARBA" id="ARBA00037974"/>
    </source>
</evidence>
<dbReference type="InterPro" id="IPR004839">
    <property type="entry name" value="Aminotransferase_I/II_large"/>
</dbReference>
<evidence type="ECO:0000313" key="8">
    <source>
        <dbReference type="Proteomes" id="UP000237865"/>
    </source>
</evidence>
<evidence type="ECO:0000256" key="4">
    <source>
        <dbReference type="ARBA" id="ARBA00023239"/>
    </source>
</evidence>
<dbReference type="STRING" id="1399797.GCA_000518285_01079"/>
<organism evidence="7 8">
    <name type="scientific">Williamsoniiplasma lucivorax</name>
    <dbReference type="NCBI Taxonomy" id="209274"/>
    <lineage>
        <taxon>Bacteria</taxon>
        <taxon>Bacillati</taxon>
        <taxon>Mycoplasmatota</taxon>
        <taxon>Mollicutes</taxon>
        <taxon>Entomoplasmatales</taxon>
        <taxon>Williamsoniiplasma</taxon>
    </lineage>
</organism>
<dbReference type="RefSeq" id="WP_028127103.1">
    <property type="nucleotide sequence ID" value="NZ_PHNE01000006.1"/>
</dbReference>
<gene>
    <name evidence="7" type="primary">patB</name>
    <name evidence="7" type="ORF">ELUCI_v1c08890</name>
</gene>
<dbReference type="Proteomes" id="UP000237865">
    <property type="component" value="Unassembled WGS sequence"/>
</dbReference>
<comment type="caution">
    <text evidence="7">The sequence shown here is derived from an EMBL/GenBank/DDBJ whole genome shotgun (WGS) entry which is preliminary data.</text>
</comment>
<dbReference type="InterPro" id="IPR051798">
    <property type="entry name" value="Class-II_PLP-Dep_Aminotrans"/>
</dbReference>
<evidence type="ECO:0000259" key="6">
    <source>
        <dbReference type="Pfam" id="PF00155"/>
    </source>
</evidence>
<dbReference type="PANTHER" id="PTHR43525">
    <property type="entry name" value="PROTEIN MALY"/>
    <property type="match status" value="1"/>
</dbReference>
<keyword evidence="4 7" id="KW-0456">Lyase</keyword>
<dbReference type="CDD" id="cd00609">
    <property type="entry name" value="AAT_like"/>
    <property type="match status" value="1"/>
</dbReference>
<protein>
    <recommendedName>
        <fullName evidence="2">cysteine-S-conjugate beta-lyase</fullName>
        <ecNumber evidence="2">4.4.1.13</ecNumber>
    </recommendedName>
</protein>
<evidence type="ECO:0000256" key="2">
    <source>
        <dbReference type="ARBA" id="ARBA00012224"/>
    </source>
</evidence>
<proteinExistence type="inferred from homology"/>
<reference evidence="7 8" key="1">
    <citation type="submission" date="2017-11" db="EMBL/GenBank/DDBJ databases">
        <title>Genome sequence of Entomoplasma lucivorax PIPN-2 (ATCC 49196).</title>
        <authorList>
            <person name="Lo W.-S."/>
            <person name="Gasparich G.E."/>
            <person name="Kuo C.-H."/>
        </authorList>
    </citation>
    <scope>NUCLEOTIDE SEQUENCE [LARGE SCALE GENOMIC DNA]</scope>
    <source>
        <strain evidence="7 8">PIPN-2</strain>
    </source>
</reference>
<comment type="cofactor">
    <cofactor evidence="1">
        <name>pyridoxal 5'-phosphate</name>
        <dbReference type="ChEBI" id="CHEBI:597326"/>
    </cofactor>
</comment>